<feature type="non-terminal residue" evidence="2">
    <location>
        <position position="66"/>
    </location>
</feature>
<feature type="compositionally biased region" description="Basic and acidic residues" evidence="1">
    <location>
        <begin position="8"/>
        <end position="21"/>
    </location>
</feature>
<dbReference type="Proteomes" id="UP000265520">
    <property type="component" value="Unassembled WGS sequence"/>
</dbReference>
<dbReference type="AlphaFoldDB" id="A0A392W3R7"/>
<organism evidence="2 3">
    <name type="scientific">Trifolium medium</name>
    <dbReference type="NCBI Taxonomy" id="97028"/>
    <lineage>
        <taxon>Eukaryota</taxon>
        <taxon>Viridiplantae</taxon>
        <taxon>Streptophyta</taxon>
        <taxon>Embryophyta</taxon>
        <taxon>Tracheophyta</taxon>
        <taxon>Spermatophyta</taxon>
        <taxon>Magnoliopsida</taxon>
        <taxon>eudicotyledons</taxon>
        <taxon>Gunneridae</taxon>
        <taxon>Pentapetalae</taxon>
        <taxon>rosids</taxon>
        <taxon>fabids</taxon>
        <taxon>Fabales</taxon>
        <taxon>Fabaceae</taxon>
        <taxon>Papilionoideae</taxon>
        <taxon>50 kb inversion clade</taxon>
        <taxon>NPAAA clade</taxon>
        <taxon>Hologalegina</taxon>
        <taxon>IRL clade</taxon>
        <taxon>Trifolieae</taxon>
        <taxon>Trifolium</taxon>
    </lineage>
</organism>
<evidence type="ECO:0000256" key="1">
    <source>
        <dbReference type="SAM" id="MobiDB-lite"/>
    </source>
</evidence>
<protein>
    <submittedName>
        <fullName evidence="2">Uncharacterized protein</fullName>
    </submittedName>
</protein>
<evidence type="ECO:0000313" key="3">
    <source>
        <dbReference type="Proteomes" id="UP000265520"/>
    </source>
</evidence>
<keyword evidence="3" id="KW-1185">Reference proteome</keyword>
<dbReference type="EMBL" id="LXQA011355300">
    <property type="protein sequence ID" value="MCI94409.1"/>
    <property type="molecule type" value="Genomic_DNA"/>
</dbReference>
<comment type="caution">
    <text evidence="2">The sequence shown here is derived from an EMBL/GenBank/DDBJ whole genome shotgun (WGS) entry which is preliminary data.</text>
</comment>
<name>A0A392W3R7_9FABA</name>
<feature type="non-terminal residue" evidence="2">
    <location>
        <position position="1"/>
    </location>
</feature>
<sequence>ESDSQESQSDHLEGQGDPEVRCNVDTLVENFVKGTEEDDDFGSQTNFQLSNNRVVDEARIGEVEVV</sequence>
<accession>A0A392W3R7</accession>
<feature type="region of interest" description="Disordered" evidence="1">
    <location>
        <begin position="1"/>
        <end position="21"/>
    </location>
</feature>
<proteinExistence type="predicted"/>
<evidence type="ECO:0000313" key="2">
    <source>
        <dbReference type="EMBL" id="MCI94409.1"/>
    </source>
</evidence>
<reference evidence="2 3" key="1">
    <citation type="journal article" date="2018" name="Front. Plant Sci.">
        <title>Red Clover (Trifolium pratense) and Zigzag Clover (T. medium) - A Picture of Genomic Similarities and Differences.</title>
        <authorList>
            <person name="Dluhosova J."/>
            <person name="Istvanek J."/>
            <person name="Nedelnik J."/>
            <person name="Repkova J."/>
        </authorList>
    </citation>
    <scope>NUCLEOTIDE SEQUENCE [LARGE SCALE GENOMIC DNA]</scope>
    <source>
        <strain evidence="3">cv. 10/8</strain>
        <tissue evidence="2">Leaf</tissue>
    </source>
</reference>